<dbReference type="GO" id="GO:0003676">
    <property type="term" value="F:nucleic acid binding"/>
    <property type="evidence" value="ECO:0007669"/>
    <property type="project" value="InterPro"/>
</dbReference>
<dbReference type="Proteomes" id="UP000321947">
    <property type="component" value="Unassembled WGS sequence"/>
</dbReference>
<feature type="region of interest" description="Disordered" evidence="2">
    <location>
        <begin position="80"/>
        <end position="142"/>
    </location>
</feature>
<evidence type="ECO:0000313" key="5">
    <source>
        <dbReference type="Proteomes" id="UP000321947"/>
    </source>
</evidence>
<keyword evidence="1" id="KW-0863">Zinc-finger</keyword>
<protein>
    <recommendedName>
        <fullName evidence="3">CCHC-type domain-containing protein</fullName>
    </recommendedName>
</protein>
<feature type="domain" description="CCHC-type" evidence="3">
    <location>
        <begin position="152"/>
        <end position="166"/>
    </location>
</feature>
<dbReference type="InterPro" id="IPR001878">
    <property type="entry name" value="Znf_CCHC"/>
</dbReference>
<evidence type="ECO:0000259" key="3">
    <source>
        <dbReference type="PROSITE" id="PS50158"/>
    </source>
</evidence>
<dbReference type="PANTHER" id="PTHR35046">
    <property type="entry name" value="ZINC KNUCKLE (CCHC-TYPE) FAMILY PROTEIN"/>
    <property type="match status" value="1"/>
</dbReference>
<organism evidence="4 5">
    <name type="scientific">Cucumis melo var. makuwa</name>
    <name type="common">Oriental melon</name>
    <dbReference type="NCBI Taxonomy" id="1194695"/>
    <lineage>
        <taxon>Eukaryota</taxon>
        <taxon>Viridiplantae</taxon>
        <taxon>Streptophyta</taxon>
        <taxon>Embryophyta</taxon>
        <taxon>Tracheophyta</taxon>
        <taxon>Spermatophyta</taxon>
        <taxon>Magnoliopsida</taxon>
        <taxon>eudicotyledons</taxon>
        <taxon>Gunneridae</taxon>
        <taxon>Pentapetalae</taxon>
        <taxon>rosids</taxon>
        <taxon>fabids</taxon>
        <taxon>Cucurbitales</taxon>
        <taxon>Cucurbitaceae</taxon>
        <taxon>Benincaseae</taxon>
        <taxon>Cucumis</taxon>
    </lineage>
</organism>
<keyword evidence="1" id="KW-0479">Metal-binding</keyword>
<dbReference type="InterPro" id="IPR036875">
    <property type="entry name" value="Znf_CCHC_sf"/>
</dbReference>
<dbReference type="AlphaFoldDB" id="A0A5D3E462"/>
<sequence length="293" mass="34051">MKVDLPTFNGQMDEEKFLDWIKNVEFFFYYANTPEHKKVRLVALKLQGGASAWRDQLQNNRRLFDAFSLASKIEGSEEIKKTKTFQRKNSWDKQQRTNPTNSFRNFQQGSSSTPSQPVKKDDIPPKNPATKPSENISKKKVDNVYNRPTLGKCFRCSQQGHRSNECHQRRALTIEEGQEDDDSDDNSHEVSTPDEGDQLSCVVQRILFTPTADRIPQRNSLFRTRCTINRQHYKDQIICDVLDMDACHILLGRPWQYGTNYVHRGRANTIEFDWMSRCVVLYLLAAFPKQNLP</sequence>
<name>A0A5D3E462_CUCMM</name>
<proteinExistence type="predicted"/>
<dbReference type="GO" id="GO:0008270">
    <property type="term" value="F:zinc ion binding"/>
    <property type="evidence" value="ECO:0007669"/>
    <property type="project" value="UniProtKB-KW"/>
</dbReference>
<gene>
    <name evidence="4" type="ORF">E5676_scaffold84664G00070</name>
</gene>
<feature type="compositionally biased region" description="Polar residues" evidence="2">
    <location>
        <begin position="96"/>
        <end position="116"/>
    </location>
</feature>
<accession>A0A5D3E462</accession>
<dbReference type="PANTHER" id="PTHR35046:SF26">
    <property type="entry name" value="RNA-DIRECTED DNA POLYMERASE"/>
    <property type="match status" value="1"/>
</dbReference>
<keyword evidence="1" id="KW-0862">Zinc</keyword>
<reference evidence="4 5" key="1">
    <citation type="submission" date="2019-08" db="EMBL/GenBank/DDBJ databases">
        <title>Draft genome sequences of two oriental melons (Cucumis melo L. var makuwa).</title>
        <authorList>
            <person name="Kwon S.-Y."/>
        </authorList>
    </citation>
    <scope>NUCLEOTIDE SEQUENCE [LARGE SCALE GENOMIC DNA]</scope>
    <source>
        <strain evidence="5">cv. Chang Bougi</strain>
        <tissue evidence="4">Leaf</tissue>
    </source>
</reference>
<evidence type="ECO:0000313" key="4">
    <source>
        <dbReference type="EMBL" id="TYK30599.1"/>
    </source>
</evidence>
<dbReference type="PROSITE" id="PS50158">
    <property type="entry name" value="ZF_CCHC"/>
    <property type="match status" value="1"/>
</dbReference>
<evidence type="ECO:0000256" key="2">
    <source>
        <dbReference type="SAM" id="MobiDB-lite"/>
    </source>
</evidence>
<dbReference type="SUPFAM" id="SSF57756">
    <property type="entry name" value="Retrovirus zinc finger-like domains"/>
    <property type="match status" value="1"/>
</dbReference>
<evidence type="ECO:0000256" key="1">
    <source>
        <dbReference type="PROSITE-ProRule" id="PRU00047"/>
    </source>
</evidence>
<dbReference type="EMBL" id="SSTD01000331">
    <property type="protein sequence ID" value="TYK30599.1"/>
    <property type="molecule type" value="Genomic_DNA"/>
</dbReference>
<comment type="caution">
    <text evidence="4">The sequence shown here is derived from an EMBL/GenBank/DDBJ whole genome shotgun (WGS) entry which is preliminary data.</text>
</comment>
<feature type="region of interest" description="Disordered" evidence="2">
    <location>
        <begin position="175"/>
        <end position="196"/>
    </location>
</feature>